<reference evidence="2" key="1">
    <citation type="submission" date="2016-04" db="EMBL/GenBank/DDBJ databases">
        <authorList>
            <person name="Nguyen H.D."/>
            <person name="Samba Siva P."/>
            <person name="Cullis J."/>
            <person name="Levesque C.A."/>
            <person name="Hambleton S."/>
        </authorList>
    </citation>
    <scope>NUCLEOTIDE SEQUENCE</scope>
    <source>
        <strain evidence="2">DAOMC 236422</strain>
    </source>
</reference>
<dbReference type="EMBL" id="LWDG02000562">
    <property type="protein sequence ID" value="KAE8264176.1"/>
    <property type="molecule type" value="Genomic_DNA"/>
</dbReference>
<feature type="compositionally biased region" description="Basic residues" evidence="1">
    <location>
        <begin position="1"/>
        <end position="16"/>
    </location>
</feature>
<comment type="caution">
    <text evidence="2">The sequence shown here is derived from an EMBL/GenBank/DDBJ whole genome shotgun (WGS) entry which is preliminary data.</text>
</comment>
<feature type="compositionally biased region" description="Basic and acidic residues" evidence="1">
    <location>
        <begin position="146"/>
        <end position="159"/>
    </location>
</feature>
<proteinExistence type="predicted"/>
<feature type="compositionally biased region" description="Basic and acidic residues" evidence="1">
    <location>
        <begin position="93"/>
        <end position="137"/>
    </location>
</feature>
<dbReference type="Proteomes" id="UP000078113">
    <property type="component" value="Unassembled WGS sequence"/>
</dbReference>
<dbReference type="AlphaFoldDB" id="A0A8X7N2M4"/>
<feature type="region of interest" description="Disordered" evidence="1">
    <location>
        <begin position="1"/>
        <end position="28"/>
    </location>
</feature>
<accession>A0A8X7N2M4</accession>
<organism evidence="2 3">
    <name type="scientific">Tilletia walkeri</name>
    <dbReference type="NCBI Taxonomy" id="117179"/>
    <lineage>
        <taxon>Eukaryota</taxon>
        <taxon>Fungi</taxon>
        <taxon>Dikarya</taxon>
        <taxon>Basidiomycota</taxon>
        <taxon>Ustilaginomycotina</taxon>
        <taxon>Exobasidiomycetes</taxon>
        <taxon>Tilletiales</taxon>
        <taxon>Tilletiaceae</taxon>
        <taxon>Tilletia</taxon>
    </lineage>
</organism>
<name>A0A8X7N2M4_9BASI</name>
<keyword evidence="3" id="KW-1185">Reference proteome</keyword>
<reference evidence="2" key="2">
    <citation type="journal article" date="2019" name="IMA Fungus">
        <title>Genome sequencing and comparison of five Tilletia species to identify candidate genes for the detection of regulated species infecting wheat.</title>
        <authorList>
            <person name="Nguyen H.D.T."/>
            <person name="Sultana T."/>
            <person name="Kesanakurti P."/>
            <person name="Hambleton S."/>
        </authorList>
    </citation>
    <scope>NUCLEOTIDE SEQUENCE</scope>
    <source>
        <strain evidence="2">DAOMC 236422</strain>
    </source>
</reference>
<protein>
    <submittedName>
        <fullName evidence="2">Uncharacterized protein</fullName>
    </submittedName>
</protein>
<evidence type="ECO:0000313" key="3">
    <source>
        <dbReference type="Proteomes" id="UP000078113"/>
    </source>
</evidence>
<evidence type="ECO:0000313" key="2">
    <source>
        <dbReference type="EMBL" id="KAE8264176.1"/>
    </source>
</evidence>
<evidence type="ECO:0000256" key="1">
    <source>
        <dbReference type="SAM" id="MobiDB-lite"/>
    </source>
</evidence>
<gene>
    <name evidence="2" type="ORF">A4X09_0g7036</name>
</gene>
<sequence>MTKSNKNNKKVIKKTKSTSAKNHKLPDTRKKVAFKARLGEVDLTFDQPEGQALPDASMDEARRRLAGVSRAFDTLKVAHDRLVTENAQLKSENKAFKKERQELRAKASESDDLREKLKDQHDRNNRLHGTLHTERKTTATLQSKLGKKDKGKIRERTVL</sequence>
<feature type="region of interest" description="Disordered" evidence="1">
    <location>
        <begin position="93"/>
        <end position="159"/>
    </location>
</feature>